<gene>
    <name evidence="1" type="ORF">EV420DRAFT_1672172</name>
</gene>
<dbReference type="Proteomes" id="UP001175211">
    <property type="component" value="Unassembled WGS sequence"/>
</dbReference>
<sequence>RSLYHWLLHLLQHSRPLHHPPSIVYTPAHTNSSSIPFQINAIADRVASSSQYLQIQLPPAPLPTFFMDPFMLYSENDSYIETSVPSYMLSMLTSALYSSPDFHPATTMFLLFYDHHTPLEHPYLCASSVYLALVQLYTRSDQLDMAYT</sequence>
<dbReference type="GeneID" id="85362628"/>
<evidence type="ECO:0000313" key="1">
    <source>
        <dbReference type="EMBL" id="KAK0436641.1"/>
    </source>
</evidence>
<proteinExistence type="predicted"/>
<accession>A0AA39J5S3</accession>
<keyword evidence="2" id="KW-1185">Reference proteome</keyword>
<dbReference type="RefSeq" id="XP_060322319.1">
    <property type="nucleotide sequence ID" value="XM_060479080.1"/>
</dbReference>
<organism evidence="1 2">
    <name type="scientific">Armillaria tabescens</name>
    <name type="common">Ringless honey mushroom</name>
    <name type="synonym">Agaricus tabescens</name>
    <dbReference type="NCBI Taxonomy" id="1929756"/>
    <lineage>
        <taxon>Eukaryota</taxon>
        <taxon>Fungi</taxon>
        <taxon>Dikarya</taxon>
        <taxon>Basidiomycota</taxon>
        <taxon>Agaricomycotina</taxon>
        <taxon>Agaricomycetes</taxon>
        <taxon>Agaricomycetidae</taxon>
        <taxon>Agaricales</taxon>
        <taxon>Marasmiineae</taxon>
        <taxon>Physalacriaceae</taxon>
        <taxon>Desarmillaria</taxon>
    </lineage>
</organism>
<dbReference type="EMBL" id="JAUEPS010000124">
    <property type="protein sequence ID" value="KAK0436641.1"/>
    <property type="molecule type" value="Genomic_DNA"/>
</dbReference>
<evidence type="ECO:0000313" key="2">
    <source>
        <dbReference type="Proteomes" id="UP001175211"/>
    </source>
</evidence>
<protein>
    <submittedName>
        <fullName evidence="1">Uncharacterized protein</fullName>
    </submittedName>
</protein>
<reference evidence="1" key="1">
    <citation type="submission" date="2023-06" db="EMBL/GenBank/DDBJ databases">
        <authorList>
            <consortium name="Lawrence Berkeley National Laboratory"/>
            <person name="Ahrendt S."/>
            <person name="Sahu N."/>
            <person name="Indic B."/>
            <person name="Wong-Bajracharya J."/>
            <person name="Merenyi Z."/>
            <person name="Ke H.-M."/>
            <person name="Monk M."/>
            <person name="Kocsube S."/>
            <person name="Drula E."/>
            <person name="Lipzen A."/>
            <person name="Balint B."/>
            <person name="Henrissat B."/>
            <person name="Andreopoulos B."/>
            <person name="Martin F.M."/>
            <person name="Harder C.B."/>
            <person name="Rigling D."/>
            <person name="Ford K.L."/>
            <person name="Foster G.D."/>
            <person name="Pangilinan J."/>
            <person name="Papanicolaou A."/>
            <person name="Barry K."/>
            <person name="LaButti K."/>
            <person name="Viragh M."/>
            <person name="Koriabine M."/>
            <person name="Yan M."/>
            <person name="Riley R."/>
            <person name="Champramary S."/>
            <person name="Plett K.L."/>
            <person name="Tsai I.J."/>
            <person name="Slot J."/>
            <person name="Sipos G."/>
            <person name="Plett J."/>
            <person name="Nagy L.G."/>
            <person name="Grigoriev I.V."/>
        </authorList>
    </citation>
    <scope>NUCLEOTIDE SEQUENCE</scope>
    <source>
        <strain evidence="1">CCBAS 213</strain>
    </source>
</reference>
<dbReference type="AlphaFoldDB" id="A0AA39J5S3"/>
<name>A0AA39J5S3_ARMTA</name>
<comment type="caution">
    <text evidence="1">The sequence shown here is derived from an EMBL/GenBank/DDBJ whole genome shotgun (WGS) entry which is preliminary data.</text>
</comment>
<feature type="non-terminal residue" evidence="1">
    <location>
        <position position="1"/>
    </location>
</feature>